<reference evidence="1 2" key="2">
    <citation type="submission" date="2019-01" db="EMBL/GenBank/DDBJ databases">
        <title>Hymenobacter humicola sp. nov., isolated from soils in Antarctica.</title>
        <authorList>
            <person name="Sedlacek I."/>
            <person name="Holochova P."/>
            <person name="Kralova S."/>
            <person name="Pantucek R."/>
            <person name="Stankova E."/>
            <person name="Vrbovska V."/>
            <person name="Kristofova L."/>
            <person name="Svec P."/>
            <person name="Busse H.-J."/>
        </authorList>
    </citation>
    <scope>NUCLEOTIDE SEQUENCE [LARGE SCALE GENOMIC DNA]</scope>
    <source>
        <strain evidence="1 2">CCM 8852</strain>
    </source>
</reference>
<comment type="caution">
    <text evidence="1">The sequence shown here is derived from an EMBL/GenBank/DDBJ whole genome shotgun (WGS) entry which is preliminary data.</text>
</comment>
<reference evidence="1 2" key="1">
    <citation type="submission" date="2018-09" db="EMBL/GenBank/DDBJ databases">
        <authorList>
            <person name="Zeman M."/>
            <person name="Pardy F."/>
        </authorList>
    </citation>
    <scope>NUCLEOTIDE SEQUENCE [LARGE SCALE GENOMIC DNA]</scope>
    <source>
        <strain evidence="1 2">CCM 8852</strain>
    </source>
</reference>
<proteinExistence type="predicted"/>
<name>A0A418QHJ0_9BACT</name>
<gene>
    <name evidence="1" type="ORF">D0T11_21545</name>
</gene>
<dbReference type="AlphaFoldDB" id="A0A418QHJ0"/>
<dbReference type="RefSeq" id="WP_119657866.1">
    <property type="nucleotide sequence ID" value="NZ_JBHUOI010000018.1"/>
</dbReference>
<dbReference type="EMBL" id="QYCN01000086">
    <property type="protein sequence ID" value="RIY04631.1"/>
    <property type="molecule type" value="Genomic_DNA"/>
</dbReference>
<organism evidence="1 2">
    <name type="scientific">Hymenobacter rubripertinctus</name>
    <dbReference type="NCBI Taxonomy" id="2029981"/>
    <lineage>
        <taxon>Bacteria</taxon>
        <taxon>Pseudomonadati</taxon>
        <taxon>Bacteroidota</taxon>
        <taxon>Cytophagia</taxon>
        <taxon>Cytophagales</taxon>
        <taxon>Hymenobacteraceae</taxon>
        <taxon>Hymenobacter</taxon>
    </lineage>
</organism>
<dbReference type="Proteomes" id="UP000284250">
    <property type="component" value="Unassembled WGS sequence"/>
</dbReference>
<evidence type="ECO:0000313" key="2">
    <source>
        <dbReference type="Proteomes" id="UP000284250"/>
    </source>
</evidence>
<protein>
    <submittedName>
        <fullName evidence="1">Uncharacterized protein</fullName>
    </submittedName>
</protein>
<evidence type="ECO:0000313" key="1">
    <source>
        <dbReference type="EMBL" id="RIY04631.1"/>
    </source>
</evidence>
<accession>A0A418QHJ0</accession>
<keyword evidence="2" id="KW-1185">Reference proteome</keyword>
<sequence length="138" mass="15496">MAYPVNLLTNQVDCDLVLADAAEERADLEYRQTQLRHLQSVGSGRASEKGAELVAATAEYNALERLLVDMPEGPTRQKNERAYKRLEYRIYVLNQQQQTGLSGVVTQFQRHYELNCLGAQLGENATLTTEVQARRAAL</sequence>